<dbReference type="HAMAP" id="MF_00105">
    <property type="entry name" value="GreA_GreB"/>
    <property type="match status" value="1"/>
</dbReference>
<dbReference type="PROSITE" id="PS00829">
    <property type="entry name" value="GREAB_1"/>
    <property type="match status" value="1"/>
</dbReference>
<dbReference type="Proteomes" id="UP000278962">
    <property type="component" value="Unassembled WGS sequence"/>
</dbReference>
<comment type="function">
    <text evidence="6 8 9">Necessary for efficient RNA polymerase transcription elongation past template-encoded arresting sites. The arresting sites in DNA have the property of trapping a certain fraction of elongating RNA polymerases that pass through, resulting in locked ternary complexes. Cleavage of the nascent transcript by cleavage factors such as GreA or GreB allows the resumption of elongation from the new 3'terminus. GreA releases sequences of 2 to 3 nucleotides.</text>
</comment>
<evidence type="ECO:0000313" key="12">
    <source>
        <dbReference type="EMBL" id="RKQ87879.1"/>
    </source>
</evidence>
<dbReference type="NCBIfam" id="TIGR01462">
    <property type="entry name" value="greA"/>
    <property type="match status" value="1"/>
</dbReference>
<keyword evidence="4 8" id="KW-0238">DNA-binding</keyword>
<dbReference type="GO" id="GO:0006354">
    <property type="term" value="P:DNA-templated transcription elongation"/>
    <property type="evidence" value="ECO:0007669"/>
    <property type="project" value="TreeGrafter"/>
</dbReference>
<keyword evidence="13" id="KW-1185">Reference proteome</keyword>
<dbReference type="InterPro" id="IPR018151">
    <property type="entry name" value="TF_GreA/GreB_CS"/>
</dbReference>
<feature type="domain" description="Transcription elongation factor GreA/GreB N-terminal" evidence="11">
    <location>
        <begin position="5"/>
        <end position="75"/>
    </location>
</feature>
<dbReference type="Pfam" id="PF03449">
    <property type="entry name" value="GreA_GreB_N"/>
    <property type="match status" value="1"/>
</dbReference>
<protein>
    <recommendedName>
        <fullName evidence="2 8">Transcription elongation factor GreA</fullName>
    </recommendedName>
    <alternativeName>
        <fullName evidence="7 8">Transcript cleavage factor GreA</fullName>
    </alternativeName>
</protein>
<evidence type="ECO:0000256" key="1">
    <source>
        <dbReference type="ARBA" id="ARBA00008213"/>
    </source>
</evidence>
<dbReference type="InterPro" id="IPR006359">
    <property type="entry name" value="Tscrpt_elong_fac_GreA"/>
</dbReference>
<dbReference type="InterPro" id="IPR036805">
    <property type="entry name" value="Tscrpt_elong_fac_GreA/B_N_sf"/>
</dbReference>
<evidence type="ECO:0000256" key="4">
    <source>
        <dbReference type="ARBA" id="ARBA00023125"/>
    </source>
</evidence>
<dbReference type="InterPro" id="IPR001437">
    <property type="entry name" value="Tscrpt_elong_fac_GreA/B_C"/>
</dbReference>
<gene>
    <name evidence="8" type="primary">greA</name>
    <name evidence="12" type="ORF">C8N24_5911</name>
</gene>
<keyword evidence="3 8" id="KW-0805">Transcription regulation</keyword>
<keyword evidence="5 8" id="KW-0804">Transcription</keyword>
<keyword evidence="12" id="KW-0251">Elongation factor</keyword>
<evidence type="ECO:0000256" key="7">
    <source>
        <dbReference type="ARBA" id="ARBA00030776"/>
    </source>
</evidence>
<dbReference type="PANTHER" id="PTHR30437">
    <property type="entry name" value="TRANSCRIPTION ELONGATION FACTOR GREA"/>
    <property type="match status" value="1"/>
</dbReference>
<dbReference type="GO" id="GO:0032784">
    <property type="term" value="P:regulation of DNA-templated transcription elongation"/>
    <property type="evidence" value="ECO:0007669"/>
    <property type="project" value="UniProtKB-UniRule"/>
</dbReference>
<evidence type="ECO:0000256" key="5">
    <source>
        <dbReference type="ARBA" id="ARBA00023163"/>
    </source>
</evidence>
<evidence type="ECO:0000256" key="2">
    <source>
        <dbReference type="ARBA" id="ARBA00013729"/>
    </source>
</evidence>
<dbReference type="FunFam" id="1.10.287.180:FF:000001">
    <property type="entry name" value="Transcription elongation factor GreA"/>
    <property type="match status" value="1"/>
</dbReference>
<organism evidence="12 13">
    <name type="scientific">Solirubrobacter pauli</name>
    <dbReference type="NCBI Taxonomy" id="166793"/>
    <lineage>
        <taxon>Bacteria</taxon>
        <taxon>Bacillati</taxon>
        <taxon>Actinomycetota</taxon>
        <taxon>Thermoleophilia</taxon>
        <taxon>Solirubrobacterales</taxon>
        <taxon>Solirubrobacteraceae</taxon>
        <taxon>Solirubrobacter</taxon>
    </lineage>
</organism>
<evidence type="ECO:0000256" key="9">
    <source>
        <dbReference type="RuleBase" id="RU000556"/>
    </source>
</evidence>
<evidence type="ECO:0000313" key="13">
    <source>
        <dbReference type="Proteomes" id="UP000278962"/>
    </source>
</evidence>
<dbReference type="GO" id="GO:0070063">
    <property type="term" value="F:RNA polymerase binding"/>
    <property type="evidence" value="ECO:0007669"/>
    <property type="project" value="InterPro"/>
</dbReference>
<dbReference type="SUPFAM" id="SSF54534">
    <property type="entry name" value="FKBP-like"/>
    <property type="match status" value="1"/>
</dbReference>
<dbReference type="Gene3D" id="3.10.50.30">
    <property type="entry name" value="Transcription elongation factor, GreA/GreB, C-terminal domain"/>
    <property type="match status" value="1"/>
</dbReference>
<dbReference type="GO" id="GO:0003746">
    <property type="term" value="F:translation elongation factor activity"/>
    <property type="evidence" value="ECO:0007669"/>
    <property type="project" value="UniProtKB-KW"/>
</dbReference>
<dbReference type="GO" id="GO:0003677">
    <property type="term" value="F:DNA binding"/>
    <property type="evidence" value="ECO:0007669"/>
    <property type="project" value="UniProtKB-UniRule"/>
</dbReference>
<evidence type="ECO:0000259" key="11">
    <source>
        <dbReference type="Pfam" id="PF03449"/>
    </source>
</evidence>
<evidence type="ECO:0000256" key="6">
    <source>
        <dbReference type="ARBA" id="ARBA00024916"/>
    </source>
</evidence>
<evidence type="ECO:0000256" key="3">
    <source>
        <dbReference type="ARBA" id="ARBA00023015"/>
    </source>
</evidence>
<evidence type="ECO:0000256" key="8">
    <source>
        <dbReference type="HAMAP-Rule" id="MF_00105"/>
    </source>
</evidence>
<evidence type="ECO:0000259" key="10">
    <source>
        <dbReference type="Pfam" id="PF01272"/>
    </source>
</evidence>
<dbReference type="PANTHER" id="PTHR30437:SF4">
    <property type="entry name" value="TRANSCRIPTION ELONGATION FACTOR GREA"/>
    <property type="match status" value="1"/>
</dbReference>
<feature type="domain" description="Transcription elongation factor GreA/GreB C-terminal" evidence="10">
    <location>
        <begin position="81"/>
        <end position="154"/>
    </location>
</feature>
<reference evidence="12 13" key="1">
    <citation type="submission" date="2018-10" db="EMBL/GenBank/DDBJ databases">
        <title>Genomic Encyclopedia of Archaeal and Bacterial Type Strains, Phase II (KMG-II): from individual species to whole genera.</title>
        <authorList>
            <person name="Goeker M."/>
        </authorList>
    </citation>
    <scope>NUCLEOTIDE SEQUENCE [LARGE SCALE GENOMIC DNA]</scope>
    <source>
        <strain evidence="12 13">DSM 14954</strain>
    </source>
</reference>
<dbReference type="PIRSF" id="PIRSF006092">
    <property type="entry name" value="GreA_GreB"/>
    <property type="match status" value="1"/>
</dbReference>
<proteinExistence type="inferred from homology"/>
<keyword evidence="12" id="KW-0648">Protein biosynthesis</keyword>
<dbReference type="Pfam" id="PF01272">
    <property type="entry name" value="GreA_GreB"/>
    <property type="match status" value="1"/>
</dbReference>
<dbReference type="InterPro" id="IPR036953">
    <property type="entry name" value="GreA/GreB_C_sf"/>
</dbReference>
<dbReference type="InterPro" id="IPR023459">
    <property type="entry name" value="Tscrpt_elong_fac_GreA/B_fam"/>
</dbReference>
<comment type="caution">
    <text evidence="12">The sequence shown here is derived from an EMBL/GenBank/DDBJ whole genome shotgun (WGS) entry which is preliminary data.</text>
</comment>
<dbReference type="AlphaFoldDB" id="A0A660L4S9"/>
<dbReference type="SUPFAM" id="SSF46557">
    <property type="entry name" value="GreA transcript cleavage protein, N-terminal domain"/>
    <property type="match status" value="1"/>
</dbReference>
<comment type="similarity">
    <text evidence="1 8 9">Belongs to the GreA/GreB family.</text>
</comment>
<dbReference type="EMBL" id="RBIL01000002">
    <property type="protein sequence ID" value="RKQ87879.1"/>
    <property type="molecule type" value="Genomic_DNA"/>
</dbReference>
<sequence>MSDRVVMTAEAQKALQDELEQLETVARKEIAERIKTAREWGDLKENSEYHDAKNDQAHLETKILRIREQLLNADVREVTTSTDVVGFGSKVEVEDAKSGKTLSYTLVSPSEAAPAEGKLSMDSPVGKALSGAKVGETVKLETPRGVKELKIVAIG</sequence>
<dbReference type="InterPro" id="IPR022691">
    <property type="entry name" value="Tscrpt_elong_fac_GreA/B_N"/>
</dbReference>
<dbReference type="InterPro" id="IPR028624">
    <property type="entry name" value="Tscrpt_elong_fac_GreA/B"/>
</dbReference>
<dbReference type="NCBIfam" id="NF001263">
    <property type="entry name" value="PRK00226.1-4"/>
    <property type="match status" value="1"/>
</dbReference>
<name>A0A660L4S9_9ACTN</name>
<accession>A0A660L4S9</accession>
<dbReference type="Gene3D" id="1.10.287.180">
    <property type="entry name" value="Transcription elongation factor, GreA/GreB, N-terminal domain"/>
    <property type="match status" value="1"/>
</dbReference>